<evidence type="ECO:0000313" key="1">
    <source>
        <dbReference type="EMBL" id="CAI3977295.1"/>
    </source>
</evidence>
<proteinExistence type="predicted"/>
<reference evidence="2 3" key="2">
    <citation type="submission" date="2024-05" db="EMBL/GenBank/DDBJ databases">
        <authorList>
            <person name="Chen Y."/>
            <person name="Shah S."/>
            <person name="Dougan E. K."/>
            <person name="Thang M."/>
            <person name="Chan C."/>
        </authorList>
    </citation>
    <scope>NUCLEOTIDE SEQUENCE [LARGE SCALE GENOMIC DNA]</scope>
</reference>
<dbReference type="EMBL" id="CAMXCT010000333">
    <property type="protein sequence ID" value="CAI3977295.1"/>
    <property type="molecule type" value="Genomic_DNA"/>
</dbReference>
<accession>A0A9P1BQE7</accession>
<dbReference type="AlphaFoldDB" id="A0A9P1BQE7"/>
<comment type="caution">
    <text evidence="1">The sequence shown here is derived from an EMBL/GenBank/DDBJ whole genome shotgun (WGS) entry which is preliminary data.</text>
</comment>
<keyword evidence="3" id="KW-1185">Reference proteome</keyword>
<dbReference type="EMBL" id="CAMXCT020000333">
    <property type="protein sequence ID" value="CAL1130670.1"/>
    <property type="molecule type" value="Genomic_DNA"/>
</dbReference>
<reference evidence="1" key="1">
    <citation type="submission" date="2022-10" db="EMBL/GenBank/DDBJ databases">
        <authorList>
            <person name="Chen Y."/>
            <person name="Dougan E. K."/>
            <person name="Chan C."/>
            <person name="Rhodes N."/>
            <person name="Thang M."/>
        </authorList>
    </citation>
    <scope>NUCLEOTIDE SEQUENCE</scope>
</reference>
<gene>
    <name evidence="1" type="ORF">C1SCF055_LOCUS5447</name>
</gene>
<evidence type="ECO:0000313" key="2">
    <source>
        <dbReference type="EMBL" id="CAL4764607.1"/>
    </source>
</evidence>
<evidence type="ECO:0000313" key="3">
    <source>
        <dbReference type="Proteomes" id="UP001152797"/>
    </source>
</evidence>
<protein>
    <submittedName>
        <fullName evidence="1">Uncharacterized protein</fullName>
    </submittedName>
</protein>
<name>A0A9P1BQE7_9DINO</name>
<dbReference type="Proteomes" id="UP001152797">
    <property type="component" value="Unassembled WGS sequence"/>
</dbReference>
<dbReference type="EMBL" id="CAMXCT030000333">
    <property type="protein sequence ID" value="CAL4764607.1"/>
    <property type="molecule type" value="Genomic_DNA"/>
</dbReference>
<sequence>MKQCGQPPKRQKLNSCMREAAWQVSDKPDPDDFDDDSCKIIDSGQAISAAAPDDCLRTNFAGAGKIKRRLFQYKNEVETTGRDIEAVVPHTPTLCHVESALYACRDFQRQDFGFFFDVRGFEDFCRQGP</sequence>
<organism evidence="1">
    <name type="scientific">Cladocopium goreaui</name>
    <dbReference type="NCBI Taxonomy" id="2562237"/>
    <lineage>
        <taxon>Eukaryota</taxon>
        <taxon>Sar</taxon>
        <taxon>Alveolata</taxon>
        <taxon>Dinophyceae</taxon>
        <taxon>Suessiales</taxon>
        <taxon>Symbiodiniaceae</taxon>
        <taxon>Cladocopium</taxon>
    </lineage>
</organism>